<keyword evidence="13" id="KW-1185">Reference proteome</keyword>
<keyword evidence="6 11" id="KW-0406">Ion transport</keyword>
<dbReference type="GO" id="GO:0046872">
    <property type="term" value="F:metal ion binding"/>
    <property type="evidence" value="ECO:0007669"/>
    <property type="project" value="UniProtKB-KW"/>
</dbReference>
<feature type="transmembrane region" description="Helical" evidence="11">
    <location>
        <begin position="116"/>
        <end position="134"/>
    </location>
</feature>
<dbReference type="HAMAP" id="MF_00454">
    <property type="entry name" value="FluC"/>
    <property type="match status" value="1"/>
</dbReference>
<proteinExistence type="inferred from homology"/>
<comment type="catalytic activity">
    <reaction evidence="10">
        <text>fluoride(in) = fluoride(out)</text>
        <dbReference type="Rhea" id="RHEA:76159"/>
        <dbReference type="ChEBI" id="CHEBI:17051"/>
    </reaction>
    <physiologicalReaction direction="left-to-right" evidence="10">
        <dbReference type="Rhea" id="RHEA:76160"/>
    </physiologicalReaction>
</comment>
<feature type="binding site" evidence="11">
    <location>
        <position position="91"/>
    </location>
    <ligand>
        <name>Na(+)</name>
        <dbReference type="ChEBI" id="CHEBI:29101"/>
        <note>structural</note>
    </ligand>
</feature>
<comment type="similarity">
    <text evidence="9 11">Belongs to the fluoride channel Fluc/FEX (TC 1.A.43) family.</text>
</comment>
<organism evidence="12 13">
    <name type="scientific">Victivallis lenta</name>
    <dbReference type="NCBI Taxonomy" id="2606640"/>
    <lineage>
        <taxon>Bacteria</taxon>
        <taxon>Pseudomonadati</taxon>
        <taxon>Lentisphaerota</taxon>
        <taxon>Lentisphaeria</taxon>
        <taxon>Victivallales</taxon>
        <taxon>Victivallaceae</taxon>
        <taxon>Victivallis</taxon>
    </lineage>
</organism>
<keyword evidence="11" id="KW-0813">Transport</keyword>
<dbReference type="AlphaFoldDB" id="A0A844G2V6"/>
<keyword evidence="2 11" id="KW-1003">Cell membrane</keyword>
<dbReference type="PANTHER" id="PTHR28259">
    <property type="entry name" value="FLUORIDE EXPORT PROTEIN 1-RELATED"/>
    <property type="match status" value="1"/>
</dbReference>
<keyword evidence="7 11" id="KW-0472">Membrane</keyword>
<accession>A0A844G2V6</accession>
<keyword evidence="11" id="KW-0915">Sodium</keyword>
<dbReference type="Pfam" id="PF02537">
    <property type="entry name" value="CRCB"/>
    <property type="match status" value="1"/>
</dbReference>
<dbReference type="Proteomes" id="UP000435649">
    <property type="component" value="Unassembled WGS sequence"/>
</dbReference>
<keyword evidence="8 11" id="KW-0407">Ion channel</keyword>
<evidence type="ECO:0000256" key="7">
    <source>
        <dbReference type="ARBA" id="ARBA00023136"/>
    </source>
</evidence>
<sequence length="139" mass="15105">MASRYHKEARPMSLKLLLLVAGAGAVGSTLRYLVNLAFLRRGTWELPYATLTVNVLGCFLAGIFYALFADKLHRHAAYAPVLLVGFLGAFTTFSTFALESANLMQAGAPWKALLNIGLQNLSGLAAVCCGLWLVRQFCH</sequence>
<comment type="caution">
    <text evidence="12">The sequence shown here is derived from an EMBL/GenBank/DDBJ whole genome shotgun (WGS) entry which is preliminary data.</text>
</comment>
<evidence type="ECO:0000256" key="5">
    <source>
        <dbReference type="ARBA" id="ARBA00022989"/>
    </source>
</evidence>
<dbReference type="GO" id="GO:0005886">
    <property type="term" value="C:plasma membrane"/>
    <property type="evidence" value="ECO:0007669"/>
    <property type="project" value="UniProtKB-SubCell"/>
</dbReference>
<name>A0A844G2V6_9BACT</name>
<evidence type="ECO:0000256" key="11">
    <source>
        <dbReference type="HAMAP-Rule" id="MF_00454"/>
    </source>
</evidence>
<dbReference type="GO" id="GO:0140114">
    <property type="term" value="P:cellular detoxification of fluoride"/>
    <property type="evidence" value="ECO:0007669"/>
    <property type="project" value="UniProtKB-UniRule"/>
</dbReference>
<dbReference type="EMBL" id="VUNS01000006">
    <property type="protein sequence ID" value="MST96971.1"/>
    <property type="molecule type" value="Genomic_DNA"/>
</dbReference>
<evidence type="ECO:0000256" key="2">
    <source>
        <dbReference type="ARBA" id="ARBA00022475"/>
    </source>
</evidence>
<evidence type="ECO:0000313" key="13">
    <source>
        <dbReference type="Proteomes" id="UP000435649"/>
    </source>
</evidence>
<dbReference type="PANTHER" id="PTHR28259:SF1">
    <property type="entry name" value="FLUORIDE EXPORT PROTEIN 1-RELATED"/>
    <property type="match status" value="1"/>
</dbReference>
<evidence type="ECO:0000256" key="8">
    <source>
        <dbReference type="ARBA" id="ARBA00023303"/>
    </source>
</evidence>
<evidence type="ECO:0000256" key="1">
    <source>
        <dbReference type="ARBA" id="ARBA00004651"/>
    </source>
</evidence>
<feature type="binding site" evidence="11">
    <location>
        <position position="88"/>
    </location>
    <ligand>
        <name>Na(+)</name>
        <dbReference type="ChEBI" id="CHEBI:29101"/>
        <note>structural</note>
    </ligand>
</feature>
<evidence type="ECO:0000256" key="3">
    <source>
        <dbReference type="ARBA" id="ARBA00022519"/>
    </source>
</evidence>
<evidence type="ECO:0000256" key="6">
    <source>
        <dbReference type="ARBA" id="ARBA00023065"/>
    </source>
</evidence>
<keyword evidence="11" id="KW-0479">Metal-binding</keyword>
<comment type="activity regulation">
    <text evidence="11">Na(+) is not transported, but it plays an essential structural role and its presence is essential for fluoride channel function.</text>
</comment>
<keyword evidence="4 11" id="KW-0812">Transmembrane</keyword>
<evidence type="ECO:0000256" key="10">
    <source>
        <dbReference type="ARBA" id="ARBA00035585"/>
    </source>
</evidence>
<keyword evidence="3" id="KW-0997">Cell inner membrane</keyword>
<dbReference type="GO" id="GO:0062054">
    <property type="term" value="F:fluoride channel activity"/>
    <property type="evidence" value="ECO:0007669"/>
    <property type="project" value="UniProtKB-UniRule"/>
</dbReference>
<feature type="transmembrane region" description="Helical" evidence="11">
    <location>
        <begin position="75"/>
        <end position="96"/>
    </location>
</feature>
<reference evidence="12 13" key="1">
    <citation type="submission" date="2019-08" db="EMBL/GenBank/DDBJ databases">
        <title>In-depth cultivation of the pig gut microbiome towards novel bacterial diversity and tailored functional studies.</title>
        <authorList>
            <person name="Wylensek D."/>
            <person name="Hitch T.C.A."/>
            <person name="Clavel T."/>
        </authorList>
    </citation>
    <scope>NUCLEOTIDE SEQUENCE [LARGE SCALE GENOMIC DNA]</scope>
    <source>
        <strain evidence="12 13">BBE-744-WT-12</strain>
    </source>
</reference>
<gene>
    <name evidence="11 12" type="primary">crcB</name>
    <name evidence="11" type="synonym">fluC</name>
    <name evidence="12" type="ORF">FYJ85_07905</name>
</gene>
<evidence type="ECO:0000313" key="12">
    <source>
        <dbReference type="EMBL" id="MST96971.1"/>
    </source>
</evidence>
<evidence type="ECO:0000256" key="9">
    <source>
        <dbReference type="ARBA" id="ARBA00035120"/>
    </source>
</evidence>
<feature type="transmembrane region" description="Helical" evidence="11">
    <location>
        <begin position="46"/>
        <end position="68"/>
    </location>
</feature>
<dbReference type="InterPro" id="IPR003691">
    <property type="entry name" value="FluC"/>
</dbReference>
<feature type="transmembrane region" description="Helical" evidence="11">
    <location>
        <begin position="12"/>
        <end position="34"/>
    </location>
</feature>
<comment type="subcellular location">
    <subcellularLocation>
        <location evidence="1 11">Cell membrane</location>
        <topology evidence="1 11">Multi-pass membrane protein</topology>
    </subcellularLocation>
</comment>
<protein>
    <recommendedName>
        <fullName evidence="11">Fluoride-specific ion channel FluC</fullName>
    </recommendedName>
</protein>
<comment type="function">
    <text evidence="11">Fluoride-specific ion channel. Important for reducing fluoride concentration in the cell, thus reducing its toxicity.</text>
</comment>
<keyword evidence="5 11" id="KW-1133">Transmembrane helix</keyword>
<dbReference type="NCBIfam" id="TIGR00494">
    <property type="entry name" value="crcB"/>
    <property type="match status" value="1"/>
</dbReference>
<evidence type="ECO:0000256" key="4">
    <source>
        <dbReference type="ARBA" id="ARBA00022692"/>
    </source>
</evidence>